<dbReference type="Gene3D" id="2.10.220.10">
    <property type="entry name" value="Hormone Receptor, Insulin-like Growth Factor Receptor 1, Chain A, domain 2"/>
    <property type="match status" value="1"/>
</dbReference>
<feature type="non-terminal residue" evidence="1">
    <location>
        <position position="1"/>
    </location>
</feature>
<dbReference type="SMART" id="SM00261">
    <property type="entry name" value="FU"/>
    <property type="match status" value="2"/>
</dbReference>
<keyword evidence="2" id="KW-1185">Reference proteome</keyword>
<evidence type="ECO:0000313" key="2">
    <source>
        <dbReference type="Proteomes" id="UP001626550"/>
    </source>
</evidence>
<name>A0ABD2PS34_9PLAT</name>
<dbReference type="InterPro" id="IPR009030">
    <property type="entry name" value="Growth_fac_rcpt_cys_sf"/>
</dbReference>
<keyword evidence="1" id="KW-0808">Transferase</keyword>
<dbReference type="InterPro" id="IPR006212">
    <property type="entry name" value="Furin_repeat"/>
</dbReference>
<accession>A0ABD2PS34</accession>
<organism evidence="1 2">
    <name type="scientific">Cichlidogyrus casuarinus</name>
    <dbReference type="NCBI Taxonomy" id="1844966"/>
    <lineage>
        <taxon>Eukaryota</taxon>
        <taxon>Metazoa</taxon>
        <taxon>Spiralia</taxon>
        <taxon>Lophotrochozoa</taxon>
        <taxon>Platyhelminthes</taxon>
        <taxon>Monogenea</taxon>
        <taxon>Monopisthocotylea</taxon>
        <taxon>Dactylogyridea</taxon>
        <taxon>Ancyrocephalidae</taxon>
        <taxon>Cichlidogyrus</taxon>
    </lineage>
</organism>
<reference evidence="1 2" key="1">
    <citation type="submission" date="2024-11" db="EMBL/GenBank/DDBJ databases">
        <title>Adaptive evolution of stress response genes in parasites aligns with host niche diversity.</title>
        <authorList>
            <person name="Hahn C."/>
            <person name="Resl P."/>
        </authorList>
    </citation>
    <scope>NUCLEOTIDE SEQUENCE [LARGE SCALE GENOMIC DNA]</scope>
    <source>
        <strain evidence="1">EGGRZ-B1_66</strain>
        <tissue evidence="1">Body</tissue>
    </source>
</reference>
<dbReference type="GO" id="GO:0016301">
    <property type="term" value="F:kinase activity"/>
    <property type="evidence" value="ECO:0007669"/>
    <property type="project" value="UniProtKB-KW"/>
</dbReference>
<dbReference type="AlphaFoldDB" id="A0ABD2PS34"/>
<dbReference type="Proteomes" id="UP001626550">
    <property type="component" value="Unassembled WGS sequence"/>
</dbReference>
<protein>
    <submittedName>
        <fullName evidence="1">Receptor tyrosine-protein kinase erbB-2</fullName>
    </submittedName>
</protein>
<keyword evidence="1" id="KW-0675">Receptor</keyword>
<keyword evidence="1" id="KW-0418">Kinase</keyword>
<evidence type="ECO:0000313" key="1">
    <source>
        <dbReference type="EMBL" id="KAL3309537.1"/>
    </source>
</evidence>
<sequence length="251" mass="27468">NFLDDLKLKSDQFSCISNFVVCAVQEQMLCNSQCVPELGCWGPSQSDCVHCCGSKAGDQCVDVCPNLSGYYQLAEFESKSWFDSSSACRTTQAMDAQQMDLAVFAARLAQPEQCAPCHPECAASCQGPRNDQCKGMCKHVEVSRNGGLCICQLIDSSVEFNNLSMQNDGRCEAKCPQGRYPDQETHTCTNCSKTCPVLAGDKAVCTGPGTHLGFLGCQYCLYVIESERSVINSPFCQYLPPKSIPFVYIFL</sequence>
<comment type="caution">
    <text evidence="1">The sequence shown here is derived from an EMBL/GenBank/DDBJ whole genome shotgun (WGS) entry which is preliminary data.</text>
</comment>
<dbReference type="EMBL" id="JBJKFK010003805">
    <property type="protein sequence ID" value="KAL3309537.1"/>
    <property type="molecule type" value="Genomic_DNA"/>
</dbReference>
<proteinExistence type="predicted"/>
<gene>
    <name evidence="1" type="primary">ERBB2_3</name>
    <name evidence="1" type="ORF">Ciccas_011915</name>
</gene>
<dbReference type="SUPFAM" id="SSF57184">
    <property type="entry name" value="Growth factor receptor domain"/>
    <property type="match status" value="1"/>
</dbReference>